<proteinExistence type="predicted"/>
<evidence type="ECO:0000313" key="2">
    <source>
        <dbReference type="EMBL" id="QHU23432.1"/>
    </source>
</evidence>
<organism evidence="2">
    <name type="scientific">viral metagenome</name>
    <dbReference type="NCBI Taxonomy" id="1070528"/>
    <lineage>
        <taxon>unclassified sequences</taxon>
        <taxon>metagenomes</taxon>
        <taxon>organismal metagenomes</taxon>
    </lineage>
</organism>
<dbReference type="Pfam" id="PF04508">
    <property type="entry name" value="Pox_A_type_inc"/>
    <property type="match status" value="1"/>
</dbReference>
<dbReference type="EMBL" id="MN741029">
    <property type="protein sequence ID" value="QHU23432.1"/>
    <property type="molecule type" value="Genomic_DNA"/>
</dbReference>
<feature type="coiled-coil region" evidence="1">
    <location>
        <begin position="127"/>
        <end position="154"/>
    </location>
</feature>
<name>A0A6C0KZM2_9ZZZZ</name>
<reference evidence="2" key="1">
    <citation type="journal article" date="2020" name="Nature">
        <title>Giant virus diversity and host interactions through global metagenomics.</title>
        <authorList>
            <person name="Schulz F."/>
            <person name="Roux S."/>
            <person name="Paez-Espino D."/>
            <person name="Jungbluth S."/>
            <person name="Walsh D.A."/>
            <person name="Denef V.J."/>
            <person name="McMahon K.D."/>
            <person name="Konstantinidis K.T."/>
            <person name="Eloe-Fadrosh E.A."/>
            <person name="Kyrpides N.C."/>
            <person name="Woyke T."/>
        </authorList>
    </citation>
    <scope>NUCLEOTIDE SEQUENCE</scope>
    <source>
        <strain evidence="2">GVMAG-S-ERX555907-94</strain>
    </source>
</reference>
<dbReference type="AlphaFoldDB" id="A0A6C0KZM2"/>
<keyword evidence="1" id="KW-0175">Coiled coil</keyword>
<dbReference type="InterPro" id="IPR007596">
    <property type="entry name" value="Pox_A_type_inc"/>
</dbReference>
<evidence type="ECO:0000256" key="1">
    <source>
        <dbReference type="SAM" id="Coils"/>
    </source>
</evidence>
<accession>A0A6C0KZM2</accession>
<protein>
    <submittedName>
        <fullName evidence="2">Uncharacterized protein</fullName>
    </submittedName>
</protein>
<sequence length="181" mass="20995">MNTSSMEAPSPAPSTNVVVPAQELIKYTSSCSLIDNVLSIKVIDNITNSVYKRRLDRQSPFWKEDGKYFQNDIHKLYDMLELCFTGKNEHITLGSGIDWKYTIEENGYILLYINYEGLFGFTVTIKIPKENTEIDQLRKEISDLQTELEDCKINFEKRLSEIELQLLTSSNSIPRERERRS</sequence>
<dbReference type="GO" id="GO:0016032">
    <property type="term" value="P:viral process"/>
    <property type="evidence" value="ECO:0007669"/>
    <property type="project" value="InterPro"/>
</dbReference>